<dbReference type="EMBL" id="CP019698">
    <property type="protein sequence ID" value="AQS59044.1"/>
    <property type="molecule type" value="Genomic_DNA"/>
</dbReference>
<dbReference type="STRING" id="1833852.B0537_08095"/>
<dbReference type="SUPFAM" id="SSF109635">
    <property type="entry name" value="DnaK suppressor protein DksA, alpha-hairpin domain"/>
    <property type="match status" value="1"/>
</dbReference>
<dbReference type="PRINTS" id="PR00618">
    <property type="entry name" value="DKSAZNFINGER"/>
</dbReference>
<keyword evidence="2" id="KW-0863">Zinc-finger</keyword>
<evidence type="ECO:0000259" key="5">
    <source>
        <dbReference type="Pfam" id="PF01258"/>
    </source>
</evidence>
<dbReference type="Pfam" id="PF01258">
    <property type="entry name" value="zf-dskA_traR"/>
    <property type="match status" value="1"/>
</dbReference>
<dbReference type="GO" id="GO:0008270">
    <property type="term" value="F:zinc ion binding"/>
    <property type="evidence" value="ECO:0007669"/>
    <property type="project" value="UniProtKB-KW"/>
</dbReference>
<evidence type="ECO:0000256" key="2">
    <source>
        <dbReference type="ARBA" id="ARBA00022771"/>
    </source>
</evidence>
<dbReference type="InterPro" id="IPR000962">
    <property type="entry name" value="Znf_DskA_TraR"/>
</dbReference>
<dbReference type="InterPro" id="IPR020458">
    <property type="entry name" value="Znf_DskA_TraR_CS"/>
</dbReference>
<name>A0A1S6IW90_9FIRM</name>
<dbReference type="KEGG" id="dfg:B0537_08095"/>
<keyword evidence="3" id="KW-0862">Zinc</keyword>
<feature type="domain" description="Zinc finger DksA/TraR C4-type" evidence="5">
    <location>
        <begin position="92"/>
        <end position="126"/>
    </location>
</feature>
<dbReference type="PROSITE" id="PS01102">
    <property type="entry name" value="ZF_DKSA_1"/>
    <property type="match status" value="1"/>
</dbReference>
<reference evidence="6 7" key="1">
    <citation type="journal article" date="2016" name="Int. J. Syst. Evol. Microbiol.">
        <title>Desulfotomaculum ferrireducens sp. nov., a moderately thermophilic sulfate-reducing and dissimilatory Fe(III)-reducing bacterium isolated from compost.</title>
        <authorList>
            <person name="Yang G."/>
            <person name="Guo J."/>
            <person name="Zhuang L."/>
            <person name="Yuan Y."/>
            <person name="Zhou S."/>
        </authorList>
    </citation>
    <scope>NUCLEOTIDE SEQUENCE [LARGE SCALE GENOMIC DNA]</scope>
    <source>
        <strain evidence="6 7">GSS09</strain>
    </source>
</reference>
<dbReference type="OrthoDB" id="9811543at2"/>
<dbReference type="PANTHER" id="PTHR33823:SF4">
    <property type="entry name" value="GENERAL STRESS PROTEIN 16O"/>
    <property type="match status" value="1"/>
</dbReference>
<sequence length="237" mass="26791">MITEQQTQDFKQRLLEMRADTLNFIQTLNNDDRGGGLGLSLDESIEELASYDNHPADVGTEVFERSKDLALKGDAMLTVRAIDDALTKLANGQYGLCEVCGKEIPLERLEAVPYTTQCVDCKAKDENLPQSYERTAEEDVLEKPFARSWQDDADYNGFDGEDAWETVARWNEHADRSQAGSYYGDEEMINEEHLDTFTDPDSVPYEIGADGIIYESFRGLDDEGLSYDRIDIDKTNK</sequence>
<organism evidence="6 7">
    <name type="scientific">Desulforamulus ferrireducens</name>
    <dbReference type="NCBI Taxonomy" id="1833852"/>
    <lineage>
        <taxon>Bacteria</taxon>
        <taxon>Bacillati</taxon>
        <taxon>Bacillota</taxon>
        <taxon>Clostridia</taxon>
        <taxon>Eubacteriales</taxon>
        <taxon>Peptococcaceae</taxon>
        <taxon>Desulforamulus</taxon>
    </lineage>
</organism>
<evidence type="ECO:0000313" key="7">
    <source>
        <dbReference type="Proteomes" id="UP000189464"/>
    </source>
</evidence>
<accession>A0A1S6IW90</accession>
<dbReference type="PROSITE" id="PS51128">
    <property type="entry name" value="ZF_DKSA_2"/>
    <property type="match status" value="1"/>
</dbReference>
<feature type="zinc finger region" description="dksA C4-type" evidence="4">
    <location>
        <begin position="97"/>
        <end position="121"/>
    </location>
</feature>
<dbReference type="Gene3D" id="1.20.120.910">
    <property type="entry name" value="DksA, coiled-coil domain"/>
    <property type="match status" value="1"/>
</dbReference>
<evidence type="ECO:0000256" key="1">
    <source>
        <dbReference type="ARBA" id="ARBA00022723"/>
    </source>
</evidence>
<evidence type="ECO:0000256" key="4">
    <source>
        <dbReference type="PROSITE-ProRule" id="PRU00510"/>
    </source>
</evidence>
<gene>
    <name evidence="6" type="ORF">B0537_08095</name>
</gene>
<dbReference type="InterPro" id="IPR014240">
    <property type="entry name" value="YteA"/>
</dbReference>
<keyword evidence="1" id="KW-0479">Metal-binding</keyword>
<dbReference type="SUPFAM" id="SSF57716">
    <property type="entry name" value="Glucocorticoid receptor-like (DNA-binding domain)"/>
    <property type="match status" value="1"/>
</dbReference>
<dbReference type="PANTHER" id="PTHR33823">
    <property type="entry name" value="RNA POLYMERASE-BINDING TRANSCRIPTION FACTOR DKSA-RELATED"/>
    <property type="match status" value="1"/>
</dbReference>
<evidence type="ECO:0000256" key="3">
    <source>
        <dbReference type="ARBA" id="ARBA00022833"/>
    </source>
</evidence>
<dbReference type="NCBIfam" id="TIGR02890">
    <property type="entry name" value="bacill_yteA"/>
    <property type="match status" value="1"/>
</dbReference>
<dbReference type="InterPro" id="IPR020460">
    <property type="entry name" value="Znf_C4-type_bac"/>
</dbReference>
<dbReference type="AlphaFoldDB" id="A0A1S6IW90"/>
<proteinExistence type="predicted"/>
<dbReference type="InterPro" id="IPR037187">
    <property type="entry name" value="DnaK_N"/>
</dbReference>
<dbReference type="Proteomes" id="UP000189464">
    <property type="component" value="Chromosome"/>
</dbReference>
<dbReference type="RefSeq" id="WP_077714098.1">
    <property type="nucleotide sequence ID" value="NZ_CP019698.1"/>
</dbReference>
<keyword evidence="7" id="KW-1185">Reference proteome</keyword>
<evidence type="ECO:0000313" key="6">
    <source>
        <dbReference type="EMBL" id="AQS59044.1"/>
    </source>
</evidence>
<protein>
    <submittedName>
        <fullName evidence="6">Conjugal transfer protein TraR</fullName>
    </submittedName>
</protein>